<dbReference type="EMBL" id="JBHTAC010000050">
    <property type="protein sequence ID" value="MFC7247115.1"/>
    <property type="molecule type" value="Genomic_DNA"/>
</dbReference>
<reference evidence="4" key="1">
    <citation type="journal article" date="2019" name="Int. J. Syst. Evol. Microbiol.">
        <title>The Global Catalogue of Microorganisms (GCM) 10K type strain sequencing project: providing services to taxonomists for standard genome sequencing and annotation.</title>
        <authorList>
            <consortium name="The Broad Institute Genomics Platform"/>
            <consortium name="The Broad Institute Genome Sequencing Center for Infectious Disease"/>
            <person name="Wu L."/>
            <person name="Ma J."/>
        </authorList>
    </citation>
    <scope>NUCLEOTIDE SEQUENCE [LARGE SCALE GENOMIC DNA]</scope>
    <source>
        <strain evidence="4">CGMCC 1.9106</strain>
    </source>
</reference>
<dbReference type="InterPro" id="IPR029052">
    <property type="entry name" value="Metallo-depent_PP-like"/>
</dbReference>
<protein>
    <submittedName>
        <fullName evidence="3">TIGR03767 family metallophosphoesterase</fullName>
    </submittedName>
</protein>
<accession>A0ABW2H4G4</accession>
<dbReference type="RefSeq" id="WP_376809871.1">
    <property type="nucleotide sequence ID" value="NZ_JBHTAC010000050.1"/>
</dbReference>
<comment type="caution">
    <text evidence="3">The sequence shown here is derived from an EMBL/GenBank/DDBJ whole genome shotgun (WGS) entry which is preliminary data.</text>
</comment>
<dbReference type="Gene3D" id="3.60.21.10">
    <property type="match status" value="1"/>
</dbReference>
<dbReference type="Pfam" id="PF05345">
    <property type="entry name" value="He_PIG"/>
    <property type="match status" value="1"/>
</dbReference>
<dbReference type="InterPro" id="IPR006311">
    <property type="entry name" value="TAT_signal"/>
</dbReference>
<feature type="domain" description="PASTA" evidence="2">
    <location>
        <begin position="694"/>
        <end position="761"/>
    </location>
</feature>
<dbReference type="Pfam" id="PF03793">
    <property type="entry name" value="PASTA"/>
    <property type="match status" value="1"/>
</dbReference>
<dbReference type="InterPro" id="IPR013783">
    <property type="entry name" value="Ig-like_fold"/>
</dbReference>
<dbReference type="Gene3D" id="3.30.10.20">
    <property type="match status" value="1"/>
</dbReference>
<dbReference type="PROSITE" id="PS51318">
    <property type="entry name" value="TAT"/>
    <property type="match status" value="1"/>
</dbReference>
<dbReference type="Gene3D" id="2.60.40.10">
    <property type="entry name" value="Immunoglobulins"/>
    <property type="match status" value="1"/>
</dbReference>
<evidence type="ECO:0000313" key="3">
    <source>
        <dbReference type="EMBL" id="MFC7247115.1"/>
    </source>
</evidence>
<dbReference type="Proteomes" id="UP001596392">
    <property type="component" value="Unassembled WGS sequence"/>
</dbReference>
<dbReference type="CDD" id="cd00146">
    <property type="entry name" value="PKD"/>
    <property type="match status" value="1"/>
</dbReference>
<evidence type="ECO:0000313" key="4">
    <source>
        <dbReference type="Proteomes" id="UP001596392"/>
    </source>
</evidence>
<keyword evidence="4" id="KW-1185">Reference proteome</keyword>
<feature type="signal peptide" evidence="1">
    <location>
        <begin position="1"/>
        <end position="20"/>
    </location>
</feature>
<feature type="chain" id="PRO_5046125319" evidence="1">
    <location>
        <begin position="21"/>
        <end position="767"/>
    </location>
</feature>
<evidence type="ECO:0000259" key="2">
    <source>
        <dbReference type="PROSITE" id="PS51178"/>
    </source>
</evidence>
<organism evidence="3 4">
    <name type="scientific">Catellatospora aurea</name>
    <dbReference type="NCBI Taxonomy" id="1337874"/>
    <lineage>
        <taxon>Bacteria</taxon>
        <taxon>Bacillati</taxon>
        <taxon>Actinomycetota</taxon>
        <taxon>Actinomycetes</taxon>
        <taxon>Micromonosporales</taxon>
        <taxon>Micromonosporaceae</taxon>
        <taxon>Catellatospora</taxon>
    </lineage>
</organism>
<name>A0ABW2H4G4_9ACTN</name>
<dbReference type="NCBIfam" id="TIGR03767">
    <property type="entry name" value="P_acnes_RR"/>
    <property type="match status" value="1"/>
</dbReference>
<evidence type="ECO:0000256" key="1">
    <source>
        <dbReference type="SAM" id="SignalP"/>
    </source>
</evidence>
<sequence>MSLSRRKLLLAGGLGAVAAAADPLGLVRGGGNAAYAVEPPYKTTLEQTLLIDGTSGPFKTIVLGPGEPHILRSDVLEGLTKAPVERPLIAFAQMSDMQIVDDQSPMRVEWLDEYANQGAPHFGSYPTKAAYRAQEMLSTQLTDSICRAIRRVGKGPKTQLPLRFTIVTGDMIDNAQYNELRWYIDLLDGNLVRPDSGDLGNDESVGGGAFGALDVRYWHPDQKAYQEQEGRLDRYFQAGYPNVPNLPSAARRQFDATGLGMPWYAAYGNHDALVQGNAPAHMPIFGDDMRELAVGAFKPSDFGEPLPPVLDSDPAWYDPDNMEFLWSLTSGFAGRDVTADPSRFLLTKTRWIAEHFNTTGTPAGHGFTSGSNKAYYEIPAQPNDLFRFICLDSTRTDMVGPRGAISDTQYGWLYERLKAYSSHYIDIHYPVSDGGAPPPEFIHKYHDVEDKLIVIYCHHPLSSMTNTTSLPGQERYWGGDHLRRLLLCFPNVVLMVDGHKHSNNIWPHARTPEFGTPGGFWEVNTASHIDWPIQSRIIEMTEGAGVLSIYTTMVDADAPLNYNGDTSTPRALAALGRQVAANELQGVGDHQSKFIHRNTQLLLSMPFSMLKLAANSYGVSVPVLRGTQWFSDSNTAVVRGQGPFTWTFTNLPPGLTWTPAGIISGTFTQAGTYLVGFTVTDNYGHSFANSFTFKVNIAVPDVRGKTRATATTAIQAVGLPLGPIRTVPVGEYFDSNKVAQQIPAAGTAVQPGTAVDLYLGVWDGSRK</sequence>
<dbReference type="InterPro" id="IPR005543">
    <property type="entry name" value="PASTA_dom"/>
</dbReference>
<dbReference type="PROSITE" id="PS51178">
    <property type="entry name" value="PASTA"/>
    <property type="match status" value="1"/>
</dbReference>
<dbReference type="CDD" id="cd06577">
    <property type="entry name" value="PASTA_pknB"/>
    <property type="match status" value="1"/>
</dbReference>
<dbReference type="InterPro" id="IPR022506">
    <property type="entry name" value="Metallophosphoesterase_PPA1498"/>
</dbReference>
<gene>
    <name evidence="3" type="ORF">ACFQO7_31960</name>
</gene>
<proteinExistence type="predicted"/>
<dbReference type="SUPFAM" id="SSF56300">
    <property type="entry name" value="Metallo-dependent phosphatases"/>
    <property type="match status" value="1"/>
</dbReference>
<keyword evidence="1" id="KW-0732">Signal</keyword>